<feature type="region of interest" description="Disordered" evidence="1">
    <location>
        <begin position="1"/>
        <end position="20"/>
    </location>
</feature>
<sequence>MASLNVSTEHTNLPRSYPHMRVTGYEPPRSYHHMLSTIHEPTRSWHSISRSKQSIIVRKQHTKKAKNNSISAWLGPHAARRNCSRPPGGTHSPPGASVLPMLVFSRHRLAKLDVPPGAPQYSALPC</sequence>
<evidence type="ECO:0000313" key="4">
    <source>
        <dbReference type="EMBL" id="QCD83473.1"/>
    </source>
</evidence>
<dbReference type="Proteomes" id="UP000501690">
    <property type="component" value="Linkage Group LG2"/>
</dbReference>
<protein>
    <submittedName>
        <fullName evidence="2">Uncharacterized protein</fullName>
    </submittedName>
</protein>
<dbReference type="EMBL" id="CP039346">
    <property type="protein sequence ID" value="QCD83471.1"/>
    <property type="molecule type" value="Genomic_DNA"/>
</dbReference>
<accession>A0A4D6L4N1</accession>
<evidence type="ECO:0000256" key="1">
    <source>
        <dbReference type="SAM" id="MobiDB-lite"/>
    </source>
</evidence>
<feature type="region of interest" description="Disordered" evidence="1">
    <location>
        <begin position="66"/>
        <end position="96"/>
    </location>
</feature>
<evidence type="ECO:0000313" key="2">
    <source>
        <dbReference type="EMBL" id="QCD83471.1"/>
    </source>
</evidence>
<dbReference type="EMBL" id="CP039346">
    <property type="protein sequence ID" value="QCD83473.1"/>
    <property type="molecule type" value="Genomic_DNA"/>
</dbReference>
<gene>
    <name evidence="2" type="ORF">DEO72_LG2g3815</name>
    <name evidence="3" type="ORF">DEO72_LG2g3816</name>
    <name evidence="4" type="ORF">DEO72_LG2g3817</name>
</gene>
<dbReference type="EMBL" id="CP039346">
    <property type="protein sequence ID" value="QCD83472.1"/>
    <property type="molecule type" value="Genomic_DNA"/>
</dbReference>
<evidence type="ECO:0000313" key="5">
    <source>
        <dbReference type="Proteomes" id="UP000501690"/>
    </source>
</evidence>
<evidence type="ECO:0000313" key="3">
    <source>
        <dbReference type="EMBL" id="QCD83472.1"/>
    </source>
</evidence>
<name>A0A4D6L4N1_VIGUN</name>
<dbReference type="AlphaFoldDB" id="A0A4D6L4N1"/>
<reference evidence="2 5" key="1">
    <citation type="submission" date="2019-04" db="EMBL/GenBank/DDBJ databases">
        <title>An improved genome assembly and genetic linkage map for asparagus bean, Vigna unguiculata ssp. sesquipedialis.</title>
        <authorList>
            <person name="Xia Q."/>
            <person name="Zhang R."/>
            <person name="Dong Y."/>
        </authorList>
    </citation>
    <scope>NUCLEOTIDE SEQUENCE [LARGE SCALE GENOMIC DNA]</scope>
    <source>
        <tissue evidence="2">Leaf</tissue>
    </source>
</reference>
<organism evidence="2 5">
    <name type="scientific">Vigna unguiculata</name>
    <name type="common">Cowpea</name>
    <dbReference type="NCBI Taxonomy" id="3917"/>
    <lineage>
        <taxon>Eukaryota</taxon>
        <taxon>Viridiplantae</taxon>
        <taxon>Streptophyta</taxon>
        <taxon>Embryophyta</taxon>
        <taxon>Tracheophyta</taxon>
        <taxon>Spermatophyta</taxon>
        <taxon>Magnoliopsida</taxon>
        <taxon>eudicotyledons</taxon>
        <taxon>Gunneridae</taxon>
        <taxon>Pentapetalae</taxon>
        <taxon>rosids</taxon>
        <taxon>fabids</taxon>
        <taxon>Fabales</taxon>
        <taxon>Fabaceae</taxon>
        <taxon>Papilionoideae</taxon>
        <taxon>50 kb inversion clade</taxon>
        <taxon>NPAAA clade</taxon>
        <taxon>indigoferoid/millettioid clade</taxon>
        <taxon>Phaseoleae</taxon>
        <taxon>Vigna</taxon>
    </lineage>
</organism>
<proteinExistence type="predicted"/>
<feature type="compositionally biased region" description="Polar residues" evidence="1">
    <location>
        <begin position="1"/>
        <end position="14"/>
    </location>
</feature>
<keyword evidence="5" id="KW-1185">Reference proteome</keyword>